<gene>
    <name evidence="2" type="ORF">E2C01_006136</name>
</gene>
<feature type="region of interest" description="Disordered" evidence="1">
    <location>
        <begin position="1"/>
        <end position="23"/>
    </location>
</feature>
<dbReference type="Proteomes" id="UP000324222">
    <property type="component" value="Unassembled WGS sequence"/>
</dbReference>
<evidence type="ECO:0000256" key="1">
    <source>
        <dbReference type="SAM" id="MobiDB-lite"/>
    </source>
</evidence>
<evidence type="ECO:0000313" key="3">
    <source>
        <dbReference type="Proteomes" id="UP000324222"/>
    </source>
</evidence>
<protein>
    <submittedName>
        <fullName evidence="2">Uncharacterized protein</fullName>
    </submittedName>
</protein>
<name>A0A5B7D0Z7_PORTR</name>
<sequence length="88" mass="9255">MDEKHEKIFGTRKKGEKEDKKDKNNGVATVAWCGSCGPWLASSTGEPAGPVLTCNSAPFSRIATGPPPPGCTHSACHKCALTALEDTQ</sequence>
<keyword evidence="3" id="KW-1185">Reference proteome</keyword>
<dbReference type="AlphaFoldDB" id="A0A5B7D0Z7"/>
<dbReference type="EMBL" id="VSRR010000279">
    <property type="protein sequence ID" value="MPC13403.1"/>
    <property type="molecule type" value="Genomic_DNA"/>
</dbReference>
<proteinExistence type="predicted"/>
<reference evidence="2 3" key="1">
    <citation type="submission" date="2019-05" db="EMBL/GenBank/DDBJ databases">
        <title>Another draft genome of Portunus trituberculatus and its Hox gene families provides insights of decapod evolution.</title>
        <authorList>
            <person name="Jeong J.-H."/>
            <person name="Song I."/>
            <person name="Kim S."/>
            <person name="Choi T."/>
            <person name="Kim D."/>
            <person name="Ryu S."/>
            <person name="Kim W."/>
        </authorList>
    </citation>
    <scope>NUCLEOTIDE SEQUENCE [LARGE SCALE GENOMIC DNA]</scope>
    <source>
        <tissue evidence="2">Muscle</tissue>
    </source>
</reference>
<organism evidence="2 3">
    <name type="scientific">Portunus trituberculatus</name>
    <name type="common">Swimming crab</name>
    <name type="synonym">Neptunus trituberculatus</name>
    <dbReference type="NCBI Taxonomy" id="210409"/>
    <lineage>
        <taxon>Eukaryota</taxon>
        <taxon>Metazoa</taxon>
        <taxon>Ecdysozoa</taxon>
        <taxon>Arthropoda</taxon>
        <taxon>Crustacea</taxon>
        <taxon>Multicrustacea</taxon>
        <taxon>Malacostraca</taxon>
        <taxon>Eumalacostraca</taxon>
        <taxon>Eucarida</taxon>
        <taxon>Decapoda</taxon>
        <taxon>Pleocyemata</taxon>
        <taxon>Brachyura</taxon>
        <taxon>Eubrachyura</taxon>
        <taxon>Portunoidea</taxon>
        <taxon>Portunidae</taxon>
        <taxon>Portuninae</taxon>
        <taxon>Portunus</taxon>
    </lineage>
</organism>
<accession>A0A5B7D0Z7</accession>
<comment type="caution">
    <text evidence="2">The sequence shown here is derived from an EMBL/GenBank/DDBJ whole genome shotgun (WGS) entry which is preliminary data.</text>
</comment>
<evidence type="ECO:0000313" key="2">
    <source>
        <dbReference type="EMBL" id="MPC13403.1"/>
    </source>
</evidence>